<dbReference type="InterPro" id="IPR036188">
    <property type="entry name" value="FAD/NAD-bd_sf"/>
</dbReference>
<gene>
    <name evidence="10" type="ORF">S01H4_39414</name>
</gene>
<proteinExistence type="inferred from homology"/>
<dbReference type="SUPFAM" id="SSF51905">
    <property type="entry name" value="FAD/NAD(P)-binding domain"/>
    <property type="match status" value="1"/>
</dbReference>
<dbReference type="Pfam" id="PF12831">
    <property type="entry name" value="FAD_oxidored"/>
    <property type="match status" value="1"/>
</dbReference>
<dbReference type="AlphaFoldDB" id="X1CSV1"/>
<comment type="cofactor">
    <cofactor evidence="1">
        <name>FAD</name>
        <dbReference type="ChEBI" id="CHEBI:57692"/>
    </cofactor>
</comment>
<evidence type="ECO:0000256" key="8">
    <source>
        <dbReference type="ARBA" id="ARBA00023014"/>
    </source>
</evidence>
<dbReference type="InterPro" id="IPR039650">
    <property type="entry name" value="HdrA-like"/>
</dbReference>
<evidence type="ECO:0000256" key="5">
    <source>
        <dbReference type="ARBA" id="ARBA00022827"/>
    </source>
</evidence>
<dbReference type="InterPro" id="IPR017896">
    <property type="entry name" value="4Fe4S_Fe-S-bd"/>
</dbReference>
<feature type="domain" description="4Fe-4S ferredoxin-type" evidence="9">
    <location>
        <begin position="96"/>
        <end position="126"/>
    </location>
</feature>
<dbReference type="GO" id="GO:0046872">
    <property type="term" value="F:metal ion binding"/>
    <property type="evidence" value="ECO:0007669"/>
    <property type="project" value="UniProtKB-KW"/>
</dbReference>
<keyword evidence="5" id="KW-0274">FAD</keyword>
<evidence type="ECO:0000256" key="6">
    <source>
        <dbReference type="ARBA" id="ARBA00023002"/>
    </source>
</evidence>
<dbReference type="Gene3D" id="3.40.50.720">
    <property type="entry name" value="NAD(P)-binding Rossmann-like Domain"/>
    <property type="match status" value="1"/>
</dbReference>
<sequence>MSDSILIIGGGIAGINAALNAADYGCQVYLLDDTASIGGMMARLDKTFPTNDCSICIESPLMYRVDNHPNIEILTNCEVRRVNRNNGNFEIRLVKKARFVDADKCTGCGTCVEACPVSVPDELDGKIGGMRKLISIPFPQAVPNASIIDPRCRYGKMREQGACIGGCVVDCSQCRECPIALCVR</sequence>
<dbReference type="PROSITE" id="PS51379">
    <property type="entry name" value="4FE4S_FER_2"/>
    <property type="match status" value="1"/>
</dbReference>
<dbReference type="InterPro" id="IPR017900">
    <property type="entry name" value="4Fe4S_Fe_S_CS"/>
</dbReference>
<dbReference type="SUPFAM" id="SSF54862">
    <property type="entry name" value="4Fe-4S ferredoxins"/>
    <property type="match status" value="1"/>
</dbReference>
<keyword evidence="6" id="KW-0560">Oxidoreductase</keyword>
<dbReference type="GO" id="GO:0051539">
    <property type="term" value="F:4 iron, 4 sulfur cluster binding"/>
    <property type="evidence" value="ECO:0007669"/>
    <property type="project" value="UniProtKB-KW"/>
</dbReference>
<keyword evidence="4" id="KW-0479">Metal-binding</keyword>
<organism evidence="10">
    <name type="scientific">marine sediment metagenome</name>
    <dbReference type="NCBI Taxonomy" id="412755"/>
    <lineage>
        <taxon>unclassified sequences</taxon>
        <taxon>metagenomes</taxon>
        <taxon>ecological metagenomes</taxon>
    </lineage>
</organism>
<name>X1CSV1_9ZZZZ</name>
<comment type="caution">
    <text evidence="10">The sequence shown here is derived from an EMBL/GenBank/DDBJ whole genome shotgun (WGS) entry which is preliminary data.</text>
</comment>
<reference evidence="10" key="1">
    <citation type="journal article" date="2014" name="Front. Microbiol.">
        <title>High frequency of phylogenetically diverse reductive dehalogenase-homologous genes in deep subseafloor sedimentary metagenomes.</title>
        <authorList>
            <person name="Kawai M."/>
            <person name="Futagami T."/>
            <person name="Toyoda A."/>
            <person name="Takaki Y."/>
            <person name="Nishi S."/>
            <person name="Hori S."/>
            <person name="Arai W."/>
            <person name="Tsubouchi T."/>
            <person name="Morono Y."/>
            <person name="Uchiyama I."/>
            <person name="Ito T."/>
            <person name="Fujiyama A."/>
            <person name="Inagaki F."/>
            <person name="Takami H."/>
        </authorList>
    </citation>
    <scope>NUCLEOTIDE SEQUENCE</scope>
    <source>
        <strain evidence="10">Expedition CK06-06</strain>
    </source>
</reference>
<evidence type="ECO:0000256" key="2">
    <source>
        <dbReference type="ARBA" id="ARBA00006561"/>
    </source>
</evidence>
<keyword evidence="8" id="KW-0411">Iron-sulfur</keyword>
<feature type="non-terminal residue" evidence="10">
    <location>
        <position position="184"/>
    </location>
</feature>
<evidence type="ECO:0000313" key="10">
    <source>
        <dbReference type="EMBL" id="GAG99173.1"/>
    </source>
</evidence>
<evidence type="ECO:0000259" key="9">
    <source>
        <dbReference type="PROSITE" id="PS51379"/>
    </source>
</evidence>
<dbReference type="EMBL" id="BART01021348">
    <property type="protein sequence ID" value="GAG99173.1"/>
    <property type="molecule type" value="Genomic_DNA"/>
</dbReference>
<accession>X1CSV1</accession>
<keyword evidence="5" id="KW-0285">Flavoprotein</keyword>
<protein>
    <recommendedName>
        <fullName evidence="9">4Fe-4S ferredoxin-type domain-containing protein</fullName>
    </recommendedName>
</protein>
<dbReference type="PROSITE" id="PS00198">
    <property type="entry name" value="4FE4S_FER_1"/>
    <property type="match status" value="1"/>
</dbReference>
<dbReference type="GO" id="GO:0016491">
    <property type="term" value="F:oxidoreductase activity"/>
    <property type="evidence" value="ECO:0007669"/>
    <property type="project" value="UniProtKB-KW"/>
</dbReference>
<evidence type="ECO:0000256" key="3">
    <source>
        <dbReference type="ARBA" id="ARBA00022485"/>
    </source>
</evidence>
<evidence type="ECO:0000256" key="4">
    <source>
        <dbReference type="ARBA" id="ARBA00022723"/>
    </source>
</evidence>
<dbReference type="Gene3D" id="3.30.70.20">
    <property type="match status" value="1"/>
</dbReference>
<keyword evidence="3" id="KW-0004">4Fe-4S</keyword>
<dbReference type="Pfam" id="PF00037">
    <property type="entry name" value="Fer4"/>
    <property type="match status" value="1"/>
</dbReference>
<dbReference type="PANTHER" id="PTHR43498:SF1">
    <property type="entry name" value="COB--COM HETERODISULFIDE REDUCTASE IRON-SULFUR SUBUNIT A"/>
    <property type="match status" value="1"/>
</dbReference>
<keyword evidence="7" id="KW-0408">Iron</keyword>
<comment type="similarity">
    <text evidence="2">Belongs to the HdrA family.</text>
</comment>
<dbReference type="PANTHER" id="PTHR43498">
    <property type="entry name" value="FERREDOXIN:COB-COM HETERODISULFIDE REDUCTASE SUBUNIT A"/>
    <property type="match status" value="1"/>
</dbReference>
<evidence type="ECO:0000256" key="7">
    <source>
        <dbReference type="ARBA" id="ARBA00023004"/>
    </source>
</evidence>
<evidence type="ECO:0000256" key="1">
    <source>
        <dbReference type="ARBA" id="ARBA00001974"/>
    </source>
</evidence>